<dbReference type="PANTHER" id="PTHR11461:SF211">
    <property type="entry name" value="GH10112P-RELATED"/>
    <property type="match status" value="1"/>
</dbReference>
<evidence type="ECO:0000256" key="1">
    <source>
        <dbReference type="ARBA" id="ARBA00009500"/>
    </source>
</evidence>
<keyword evidence="7" id="KW-1185">Reference proteome</keyword>
<dbReference type="GO" id="GO:0005615">
    <property type="term" value="C:extracellular space"/>
    <property type="evidence" value="ECO:0007669"/>
    <property type="project" value="InterPro"/>
</dbReference>
<feature type="non-terminal residue" evidence="6">
    <location>
        <position position="417"/>
    </location>
</feature>
<sequence length="417" mass="47123">VVATCVALCCLHFECASEGISLQTAQFSLDLLKTLPQEKNRNVVFSPLSIYSLLAVLQQGSNGSSRTEMNKILHAAAEVTREALKNVTASIEQSDSLPSLRFVWKSRIKGNHNFTPEFQKVLRQDSKSRFRSEDTWNNADGPTISSPKGFLSKIVVPSRSSSKTFAALANLLYFNGMWANYNTEERMMRFRPRPSEEYKAESIHMKKTCFIGAASEVGAKWIHMPLAVRSNKQGKAVGVKPRASYYWSKRSISFMIMLPTEKHKLDKMLQKLTPEILVKSFNYSSVTDSKGLELTIPSFHVNSSVNFKPVLKKLGLRSVFGNGTGLSDVSTEQQLFLSKITQKGQLFVDTYGIRTSQNNEINFPYRFSEPLEESQQFTVDEPFLFFIVDRQNSLPLVAGRVTRPQMHEEEQYDAVLQ</sequence>
<evidence type="ECO:0000256" key="3">
    <source>
        <dbReference type="ARBA" id="ARBA00022900"/>
    </source>
</evidence>
<dbReference type="InterPro" id="IPR023796">
    <property type="entry name" value="Serpin_dom"/>
</dbReference>
<dbReference type="InterPro" id="IPR042185">
    <property type="entry name" value="Serpin_sf_2"/>
</dbReference>
<dbReference type="Proteomes" id="UP001233999">
    <property type="component" value="Unassembled WGS sequence"/>
</dbReference>
<dbReference type="InterPro" id="IPR036186">
    <property type="entry name" value="Serpin_sf"/>
</dbReference>
<evidence type="ECO:0000256" key="2">
    <source>
        <dbReference type="ARBA" id="ARBA00022690"/>
    </source>
</evidence>
<evidence type="ECO:0000256" key="4">
    <source>
        <dbReference type="RuleBase" id="RU000411"/>
    </source>
</evidence>
<organism evidence="6 7">
    <name type="scientific">Diploptera punctata</name>
    <name type="common">Pacific beetle cockroach</name>
    <dbReference type="NCBI Taxonomy" id="6984"/>
    <lineage>
        <taxon>Eukaryota</taxon>
        <taxon>Metazoa</taxon>
        <taxon>Ecdysozoa</taxon>
        <taxon>Arthropoda</taxon>
        <taxon>Hexapoda</taxon>
        <taxon>Insecta</taxon>
        <taxon>Pterygota</taxon>
        <taxon>Neoptera</taxon>
        <taxon>Polyneoptera</taxon>
        <taxon>Dictyoptera</taxon>
        <taxon>Blattodea</taxon>
        <taxon>Blaberoidea</taxon>
        <taxon>Blaberidae</taxon>
        <taxon>Diplopterinae</taxon>
        <taxon>Diploptera</taxon>
    </lineage>
</organism>
<evidence type="ECO:0000313" key="7">
    <source>
        <dbReference type="Proteomes" id="UP001233999"/>
    </source>
</evidence>
<reference evidence="6" key="1">
    <citation type="journal article" date="2023" name="IScience">
        <title>Live-bearing cockroach genome reveals convergent evolutionary mechanisms linked to viviparity in insects and beyond.</title>
        <authorList>
            <person name="Fouks B."/>
            <person name="Harrison M.C."/>
            <person name="Mikhailova A.A."/>
            <person name="Marchal E."/>
            <person name="English S."/>
            <person name="Carruthers M."/>
            <person name="Jennings E.C."/>
            <person name="Chiamaka E.L."/>
            <person name="Frigard R.A."/>
            <person name="Pippel M."/>
            <person name="Attardo G.M."/>
            <person name="Benoit J.B."/>
            <person name="Bornberg-Bauer E."/>
            <person name="Tobe S.S."/>
        </authorList>
    </citation>
    <scope>NUCLEOTIDE SEQUENCE</scope>
    <source>
        <strain evidence="6">Stay&amp;Tobe</strain>
    </source>
</reference>
<comment type="similarity">
    <text evidence="1 4">Belongs to the serpin family.</text>
</comment>
<evidence type="ECO:0000313" key="6">
    <source>
        <dbReference type="EMBL" id="KAJ9585043.1"/>
    </source>
</evidence>
<gene>
    <name evidence="6" type="ORF">L9F63_020617</name>
</gene>
<dbReference type="PANTHER" id="PTHR11461">
    <property type="entry name" value="SERINE PROTEASE INHIBITOR, SERPIN"/>
    <property type="match status" value="1"/>
</dbReference>
<keyword evidence="3" id="KW-0722">Serine protease inhibitor</keyword>
<dbReference type="GO" id="GO:0004867">
    <property type="term" value="F:serine-type endopeptidase inhibitor activity"/>
    <property type="evidence" value="ECO:0007669"/>
    <property type="project" value="UniProtKB-KW"/>
</dbReference>
<proteinExistence type="inferred from homology"/>
<dbReference type="EMBL" id="JASPKZ010007317">
    <property type="protein sequence ID" value="KAJ9585043.1"/>
    <property type="molecule type" value="Genomic_DNA"/>
</dbReference>
<evidence type="ECO:0000259" key="5">
    <source>
        <dbReference type="SMART" id="SM00093"/>
    </source>
</evidence>
<protein>
    <recommendedName>
        <fullName evidence="5">Serpin domain-containing protein</fullName>
    </recommendedName>
</protein>
<reference evidence="6" key="2">
    <citation type="submission" date="2023-05" db="EMBL/GenBank/DDBJ databases">
        <authorList>
            <person name="Fouks B."/>
        </authorList>
    </citation>
    <scope>NUCLEOTIDE SEQUENCE</scope>
    <source>
        <strain evidence="6">Stay&amp;Tobe</strain>
        <tissue evidence="6">Testes</tissue>
    </source>
</reference>
<dbReference type="Gene3D" id="2.30.39.10">
    <property type="entry name" value="Alpha-1-antitrypsin, domain 1"/>
    <property type="match status" value="1"/>
</dbReference>
<dbReference type="Gene3D" id="3.30.497.10">
    <property type="entry name" value="Antithrombin, subunit I, domain 2"/>
    <property type="match status" value="1"/>
</dbReference>
<dbReference type="Pfam" id="PF00079">
    <property type="entry name" value="Serpin"/>
    <property type="match status" value="1"/>
</dbReference>
<name>A0AAD8ECA6_DIPPU</name>
<keyword evidence="2" id="KW-0646">Protease inhibitor</keyword>
<dbReference type="CDD" id="cd00172">
    <property type="entry name" value="serpin"/>
    <property type="match status" value="1"/>
</dbReference>
<dbReference type="InterPro" id="IPR042178">
    <property type="entry name" value="Serpin_sf_1"/>
</dbReference>
<feature type="domain" description="Serpin" evidence="5">
    <location>
        <begin position="29"/>
        <end position="404"/>
    </location>
</feature>
<dbReference type="SUPFAM" id="SSF56574">
    <property type="entry name" value="Serpins"/>
    <property type="match status" value="1"/>
</dbReference>
<dbReference type="InterPro" id="IPR000215">
    <property type="entry name" value="Serpin_fam"/>
</dbReference>
<comment type="caution">
    <text evidence="6">The sequence shown here is derived from an EMBL/GenBank/DDBJ whole genome shotgun (WGS) entry which is preliminary data.</text>
</comment>
<dbReference type="AlphaFoldDB" id="A0AAD8ECA6"/>
<dbReference type="SMART" id="SM00093">
    <property type="entry name" value="SERPIN"/>
    <property type="match status" value="1"/>
</dbReference>
<accession>A0AAD8ECA6</accession>